<protein>
    <submittedName>
        <fullName evidence="2">DUF3577 domain-containing protein</fullName>
    </submittedName>
</protein>
<evidence type="ECO:0000256" key="1">
    <source>
        <dbReference type="SAM" id="MobiDB-lite"/>
    </source>
</evidence>
<keyword evidence="3" id="KW-1185">Reference proteome</keyword>
<proteinExistence type="predicted"/>
<feature type="region of interest" description="Disordered" evidence="1">
    <location>
        <begin position="184"/>
        <end position="247"/>
    </location>
</feature>
<gene>
    <name evidence="2" type="ORF">CCU68_31830</name>
</gene>
<reference evidence="2 3" key="1">
    <citation type="submission" date="2018-01" db="EMBL/GenBank/DDBJ databases">
        <title>Draft Genome Sequence of Pseudomonas gingeri NCPPB 3146 (LMG 5327), a White Line Reaction Producer.</title>
        <authorList>
            <person name="Rokni-Zadeh H."/>
            <person name="Bahrami T."/>
            <person name="Zarvandi S."/>
            <person name="Changi-Ashtiani M."/>
            <person name="De Mot R."/>
        </authorList>
    </citation>
    <scope>NUCLEOTIDE SEQUENCE [LARGE SCALE GENOMIC DNA]</scope>
    <source>
        <strain evidence="3">NCPPB 3146 \ LMG 5327</strain>
    </source>
</reference>
<feature type="compositionally biased region" description="Polar residues" evidence="1">
    <location>
        <begin position="233"/>
        <end position="247"/>
    </location>
</feature>
<dbReference type="InterPro" id="IPR021960">
    <property type="entry name" value="DUF3577"/>
</dbReference>
<comment type="caution">
    <text evidence="2">The sequence shown here is derived from an EMBL/GenBank/DDBJ whole genome shotgun (WGS) entry which is preliminary data.</text>
</comment>
<dbReference type="Pfam" id="PF12101">
    <property type="entry name" value="DUF3577"/>
    <property type="match status" value="1"/>
</dbReference>
<accession>A0ABX4XUB2</accession>
<sequence>MSERMLHHPLGEVTFPSGSVLPPFHVEKEKHMSDINSEEKKYFNQHTYGLGYLSNVRTITPPKGDPYLLVKMGALYGPEDDHSYTYFDCRVIGTAAKEIVKKCAQATNSGETVLVRFILSGIWVVPFIHQQGEKQGQPGASLRANLLSVLMVMINGDVIYTAPPKEEDADSAPLAPAAEAEAIDSPDAAQASGTPGVPEATVARADSIPPADADEVGGSDHPGAIEAPEVLASSKQSEHLTGTQHVA</sequence>
<evidence type="ECO:0000313" key="3">
    <source>
        <dbReference type="Proteomes" id="UP000236232"/>
    </source>
</evidence>
<evidence type="ECO:0000313" key="2">
    <source>
        <dbReference type="EMBL" id="PNQ88452.1"/>
    </source>
</evidence>
<organism evidence="2 3">
    <name type="scientific">Pseudomonas gingeri NCPPB 3146 = LMG 5327</name>
    <dbReference type="NCBI Taxonomy" id="707248"/>
    <lineage>
        <taxon>Bacteria</taxon>
        <taxon>Pseudomonadati</taxon>
        <taxon>Pseudomonadota</taxon>
        <taxon>Gammaproteobacteria</taxon>
        <taxon>Pseudomonadales</taxon>
        <taxon>Pseudomonadaceae</taxon>
        <taxon>Pseudomonas</taxon>
    </lineage>
</organism>
<dbReference type="Proteomes" id="UP000236232">
    <property type="component" value="Unassembled WGS sequence"/>
</dbReference>
<dbReference type="EMBL" id="POWE01000178">
    <property type="protein sequence ID" value="PNQ88452.1"/>
    <property type="molecule type" value="Genomic_DNA"/>
</dbReference>
<name>A0ABX4XUB2_9PSED</name>